<evidence type="ECO:0000256" key="3">
    <source>
        <dbReference type="ARBA" id="ARBA00009471"/>
    </source>
</evidence>
<accession>A0A448WHK1</accession>
<feature type="compositionally biased region" description="Basic and acidic residues" evidence="11">
    <location>
        <begin position="234"/>
        <end position="243"/>
    </location>
</feature>
<name>A0A448WHK1_9PLAT</name>
<dbReference type="Proteomes" id="UP000784294">
    <property type="component" value="Unassembled WGS sequence"/>
</dbReference>
<feature type="region of interest" description="Disordered" evidence="11">
    <location>
        <begin position="199"/>
        <end position="254"/>
    </location>
</feature>
<dbReference type="AlphaFoldDB" id="A0A448WHK1"/>
<feature type="region of interest" description="Disordered" evidence="11">
    <location>
        <begin position="75"/>
        <end position="121"/>
    </location>
</feature>
<organism evidence="12 13">
    <name type="scientific">Protopolystoma xenopodis</name>
    <dbReference type="NCBI Taxonomy" id="117903"/>
    <lineage>
        <taxon>Eukaryota</taxon>
        <taxon>Metazoa</taxon>
        <taxon>Spiralia</taxon>
        <taxon>Lophotrochozoa</taxon>
        <taxon>Platyhelminthes</taxon>
        <taxon>Monogenea</taxon>
        <taxon>Polyopisthocotylea</taxon>
        <taxon>Polystomatidea</taxon>
        <taxon>Polystomatidae</taxon>
        <taxon>Protopolystoma</taxon>
    </lineage>
</organism>
<evidence type="ECO:0000256" key="4">
    <source>
        <dbReference type="ARBA" id="ARBA00016065"/>
    </source>
</evidence>
<dbReference type="InterPro" id="IPR022816">
    <property type="entry name" value="Condensin_barren_su2"/>
</dbReference>
<dbReference type="PANTHER" id="PTHR13108">
    <property type="entry name" value="CONDENSIN COMPLEX SUBUNIT 2"/>
    <property type="match status" value="1"/>
</dbReference>
<dbReference type="Pfam" id="PF05786">
    <property type="entry name" value="Cnd2"/>
    <property type="match status" value="1"/>
</dbReference>
<dbReference type="GO" id="GO:0007076">
    <property type="term" value="P:mitotic chromosome condensation"/>
    <property type="evidence" value="ECO:0007669"/>
    <property type="project" value="InterPro"/>
</dbReference>
<keyword evidence="10" id="KW-0131">Cell cycle</keyword>
<comment type="similarity">
    <text evidence="3">Belongs to the CND2 (condensin subunit 2) family.</text>
</comment>
<feature type="compositionally biased region" description="Basic and acidic residues" evidence="11">
    <location>
        <begin position="210"/>
        <end position="224"/>
    </location>
</feature>
<feature type="compositionally biased region" description="Low complexity" evidence="11">
    <location>
        <begin position="99"/>
        <end position="110"/>
    </location>
</feature>
<comment type="caution">
    <text evidence="12">The sequence shown here is derived from an EMBL/GenBank/DDBJ whole genome shotgun (WGS) entry which is preliminary data.</text>
</comment>
<dbReference type="PANTHER" id="PTHR13108:SF9">
    <property type="entry name" value="CONDENSIN COMPLEX SUBUNIT 2"/>
    <property type="match status" value="1"/>
</dbReference>
<proteinExistence type="inferred from homology"/>
<keyword evidence="9" id="KW-0226">DNA condensation</keyword>
<gene>
    <name evidence="12" type="ORF">PXEA_LOCUS5427</name>
</gene>
<evidence type="ECO:0000313" key="13">
    <source>
        <dbReference type="Proteomes" id="UP000784294"/>
    </source>
</evidence>
<dbReference type="GO" id="GO:0003682">
    <property type="term" value="F:chromatin binding"/>
    <property type="evidence" value="ECO:0007669"/>
    <property type="project" value="TreeGrafter"/>
</dbReference>
<sequence>MTLVANNIRNKGRRNNVLCSDADDDDAPTVPQRFKPRKSTVDSHGDALIDHELLSICDENNDEYERIARRKSRILEPHPVGLDSPCQSGNKPPDQDQLSRPNSNQPSSSQRRIDAAAPRSISQAQIGDHYGTCIKLAAENKITSKNAFNLHLIDYMSEMIQKEDFASFQMASSSLDAGAKIYAGRVDAVHQETYQVLTGLGRSDSGKQQTRHEGEESDNEHHQNIDSSDETDNGLERPAPEANKKRRQKAPSQRDVIQKLIAKIRNKVVASKYDVDPLFQHQAASYDEGGISELRLNRLRTINNSCELMLDSTSPVMHSTGESEINDEEMKNLFAPLKLPSSVVDPLMSIIIESNFVHVSLDHEKTIEIGPSICKSFENFIFTDWDKSM</sequence>
<keyword evidence="8" id="KW-0498">Mitosis</keyword>
<protein>
    <recommendedName>
        <fullName evidence="4">Condensin complex subunit 2</fullName>
    </recommendedName>
</protein>
<evidence type="ECO:0000256" key="9">
    <source>
        <dbReference type="ARBA" id="ARBA00023067"/>
    </source>
</evidence>
<evidence type="ECO:0000256" key="2">
    <source>
        <dbReference type="ARBA" id="ARBA00004496"/>
    </source>
</evidence>
<evidence type="ECO:0000256" key="7">
    <source>
        <dbReference type="ARBA" id="ARBA00022618"/>
    </source>
</evidence>
<keyword evidence="5" id="KW-0158">Chromosome</keyword>
<dbReference type="GO" id="GO:0005737">
    <property type="term" value="C:cytoplasm"/>
    <property type="evidence" value="ECO:0007669"/>
    <property type="project" value="UniProtKB-SubCell"/>
</dbReference>
<evidence type="ECO:0000256" key="10">
    <source>
        <dbReference type="ARBA" id="ARBA00023306"/>
    </source>
</evidence>
<keyword evidence="7" id="KW-0132">Cell division</keyword>
<dbReference type="GO" id="GO:0051301">
    <property type="term" value="P:cell division"/>
    <property type="evidence" value="ECO:0007669"/>
    <property type="project" value="UniProtKB-KW"/>
</dbReference>
<evidence type="ECO:0000256" key="6">
    <source>
        <dbReference type="ARBA" id="ARBA00022490"/>
    </source>
</evidence>
<dbReference type="EMBL" id="CAAALY010013444">
    <property type="protein sequence ID" value="VEL11987.1"/>
    <property type="molecule type" value="Genomic_DNA"/>
</dbReference>
<keyword evidence="13" id="KW-1185">Reference proteome</keyword>
<evidence type="ECO:0000256" key="5">
    <source>
        <dbReference type="ARBA" id="ARBA00022454"/>
    </source>
</evidence>
<evidence type="ECO:0000313" key="12">
    <source>
        <dbReference type="EMBL" id="VEL11987.1"/>
    </source>
</evidence>
<feature type="non-terminal residue" evidence="12">
    <location>
        <position position="389"/>
    </location>
</feature>
<comment type="subcellular location">
    <subcellularLocation>
        <location evidence="1">Chromosome</location>
    </subcellularLocation>
    <subcellularLocation>
        <location evidence="2">Cytoplasm</location>
    </subcellularLocation>
</comment>
<dbReference type="GO" id="GO:0000796">
    <property type="term" value="C:condensin complex"/>
    <property type="evidence" value="ECO:0007669"/>
    <property type="project" value="InterPro"/>
</dbReference>
<evidence type="ECO:0000256" key="8">
    <source>
        <dbReference type="ARBA" id="ARBA00022776"/>
    </source>
</evidence>
<evidence type="ECO:0000256" key="11">
    <source>
        <dbReference type="SAM" id="MobiDB-lite"/>
    </source>
</evidence>
<feature type="region of interest" description="Disordered" evidence="11">
    <location>
        <begin position="16"/>
        <end position="43"/>
    </location>
</feature>
<dbReference type="OrthoDB" id="362021at2759"/>
<reference evidence="12" key="1">
    <citation type="submission" date="2018-11" db="EMBL/GenBank/DDBJ databases">
        <authorList>
            <consortium name="Pathogen Informatics"/>
        </authorList>
    </citation>
    <scope>NUCLEOTIDE SEQUENCE</scope>
</reference>
<evidence type="ECO:0000256" key="1">
    <source>
        <dbReference type="ARBA" id="ARBA00004286"/>
    </source>
</evidence>
<keyword evidence="6" id="KW-0963">Cytoplasm</keyword>